<dbReference type="Proteomes" id="UP001497700">
    <property type="component" value="Unassembled WGS sequence"/>
</dbReference>
<keyword evidence="2" id="KW-1185">Reference proteome</keyword>
<evidence type="ECO:0000313" key="1">
    <source>
        <dbReference type="EMBL" id="KAI4868208.1"/>
    </source>
</evidence>
<protein>
    <submittedName>
        <fullName evidence="1">Uncharacterized protein</fullName>
    </submittedName>
</protein>
<sequence length="720" mass="78465">MSHPQNPDLEIRKLRALLEQRDAAHREEIRNKNEDLRRAQQEISQLQTSVYHSQIAQSPSPSGLGASTVHNEFHLSSSATTPATPFHQGGMSRSNTVPRSNGVHGHSRHEGAARPSNRHSNNAHAIKRARTVSQQAPASQKMDRLGSNLSALSAGPFTGSAPVSPPPRAHNASTQMRSASMTDYVDRGEPVSSYALVHSQSMRSSQSLKHRHDMPTLSESGPMTGVMLDPEVYFAQNPFPEEPPPPVDCYGSSAPSQGHDVDVPQFNFTNVSVCGSMTTAPTYDTAPMTRQNSLFDNQSVSGGVRMMSLGSQMSQGGEAYYQEGSQHNSSSGDNSPLGKRPYCSEEEALMAVGSSLAPPYAHQYAASAPTDALLASSDMERSISSASMASTRSNSSLKVRAKDTLKQQCQRALNAPLKPKPSSEQNTAESQASAKKDGKAVIAKAKYVRPKQPKVYCEQCDEHKDGFRGEHELRRHRDAKHQTTVKKWICVDPAAHGLPIGVPAVNPLSKCKACKAQKKYGAYYNAAAHLRRTHFKEKPSRQKNKGNGNNRSDEDKRGGKGGGDWPPMSELKNWMKEIWVSKYEQDDDDDAEEDAGHPMTDVESGGMESYPAEYNVPPHKMAGNMFTEVDYSGLVVNTDVSYLSGPMPLSSADFNFNNTISPSTMSPNFASDLSAMTPEGHMNQFSSALSSSATVTPMTAYHEAPQQHMDDFDFGMVYSQ</sequence>
<accession>A0ACB9Z998</accession>
<gene>
    <name evidence="1" type="ORF">F4820DRAFT_153114</name>
</gene>
<comment type="caution">
    <text evidence="1">The sequence shown here is derived from an EMBL/GenBank/DDBJ whole genome shotgun (WGS) entry which is preliminary data.</text>
</comment>
<evidence type="ECO:0000313" key="2">
    <source>
        <dbReference type="Proteomes" id="UP001497700"/>
    </source>
</evidence>
<proteinExistence type="predicted"/>
<organism evidence="1 2">
    <name type="scientific">Hypoxylon rubiginosum</name>
    <dbReference type="NCBI Taxonomy" id="110542"/>
    <lineage>
        <taxon>Eukaryota</taxon>
        <taxon>Fungi</taxon>
        <taxon>Dikarya</taxon>
        <taxon>Ascomycota</taxon>
        <taxon>Pezizomycotina</taxon>
        <taxon>Sordariomycetes</taxon>
        <taxon>Xylariomycetidae</taxon>
        <taxon>Xylariales</taxon>
        <taxon>Hypoxylaceae</taxon>
        <taxon>Hypoxylon</taxon>
    </lineage>
</organism>
<reference evidence="1 2" key="1">
    <citation type="journal article" date="2022" name="New Phytol.">
        <title>Ecological generalism drives hyperdiversity of secondary metabolite gene clusters in xylarialean endophytes.</title>
        <authorList>
            <person name="Franco M.E.E."/>
            <person name="Wisecaver J.H."/>
            <person name="Arnold A.E."/>
            <person name="Ju Y.M."/>
            <person name="Slot J.C."/>
            <person name="Ahrendt S."/>
            <person name="Moore L.P."/>
            <person name="Eastman K.E."/>
            <person name="Scott K."/>
            <person name="Konkel Z."/>
            <person name="Mondo S.J."/>
            <person name="Kuo A."/>
            <person name="Hayes R.D."/>
            <person name="Haridas S."/>
            <person name="Andreopoulos B."/>
            <person name="Riley R."/>
            <person name="LaButti K."/>
            <person name="Pangilinan J."/>
            <person name="Lipzen A."/>
            <person name="Amirebrahimi M."/>
            <person name="Yan J."/>
            <person name="Adam C."/>
            <person name="Keymanesh K."/>
            <person name="Ng V."/>
            <person name="Louie K."/>
            <person name="Northen T."/>
            <person name="Drula E."/>
            <person name="Henrissat B."/>
            <person name="Hsieh H.M."/>
            <person name="Youens-Clark K."/>
            <person name="Lutzoni F."/>
            <person name="Miadlikowska J."/>
            <person name="Eastwood D.C."/>
            <person name="Hamelin R.C."/>
            <person name="Grigoriev I.V."/>
            <person name="U'Ren J.M."/>
        </authorList>
    </citation>
    <scope>NUCLEOTIDE SEQUENCE [LARGE SCALE GENOMIC DNA]</scope>
    <source>
        <strain evidence="1 2">CBS 119005</strain>
    </source>
</reference>
<dbReference type="EMBL" id="MU393440">
    <property type="protein sequence ID" value="KAI4868208.1"/>
    <property type="molecule type" value="Genomic_DNA"/>
</dbReference>
<name>A0ACB9Z998_9PEZI</name>